<dbReference type="Proteomes" id="UP001314263">
    <property type="component" value="Unassembled WGS sequence"/>
</dbReference>
<dbReference type="Pfam" id="PF05625">
    <property type="entry name" value="PAXNEB"/>
    <property type="match status" value="1"/>
</dbReference>
<keyword evidence="8" id="KW-0539">Nucleus</keyword>
<dbReference type="AlphaFoldDB" id="A0AAV1HV95"/>
<comment type="similarity">
    <text evidence="4">Belongs to the ELP4 family.</text>
</comment>
<feature type="region of interest" description="Disordered" evidence="9">
    <location>
        <begin position="226"/>
        <end position="245"/>
    </location>
</feature>
<comment type="caution">
    <text evidence="10">The sequence shown here is derived from an EMBL/GenBank/DDBJ whole genome shotgun (WGS) entry which is preliminary data.</text>
</comment>
<evidence type="ECO:0000256" key="9">
    <source>
        <dbReference type="SAM" id="MobiDB-lite"/>
    </source>
</evidence>
<gene>
    <name evidence="10" type="ORF">CVIRNUC_001394</name>
</gene>
<keyword evidence="7" id="KW-0819">tRNA processing</keyword>
<evidence type="ECO:0000256" key="6">
    <source>
        <dbReference type="ARBA" id="ARBA00022490"/>
    </source>
</evidence>
<evidence type="ECO:0000256" key="2">
    <source>
        <dbReference type="ARBA" id="ARBA00004496"/>
    </source>
</evidence>
<dbReference type="GO" id="GO:0008023">
    <property type="term" value="C:transcription elongation factor complex"/>
    <property type="evidence" value="ECO:0007669"/>
    <property type="project" value="TreeGrafter"/>
</dbReference>
<keyword evidence="11" id="KW-1185">Reference proteome</keyword>
<accession>A0AAV1HV95</accession>
<evidence type="ECO:0000313" key="10">
    <source>
        <dbReference type="EMBL" id="CAK0742405.1"/>
    </source>
</evidence>
<organism evidence="10 11">
    <name type="scientific">Coccomyxa viridis</name>
    <dbReference type="NCBI Taxonomy" id="1274662"/>
    <lineage>
        <taxon>Eukaryota</taxon>
        <taxon>Viridiplantae</taxon>
        <taxon>Chlorophyta</taxon>
        <taxon>core chlorophytes</taxon>
        <taxon>Trebouxiophyceae</taxon>
        <taxon>Trebouxiophyceae incertae sedis</taxon>
        <taxon>Coccomyxaceae</taxon>
        <taxon>Coccomyxa</taxon>
    </lineage>
</organism>
<dbReference type="GO" id="GO:0033588">
    <property type="term" value="C:elongator holoenzyme complex"/>
    <property type="evidence" value="ECO:0007669"/>
    <property type="project" value="InterPro"/>
</dbReference>
<dbReference type="GO" id="GO:0002098">
    <property type="term" value="P:tRNA wobble uridine modification"/>
    <property type="evidence" value="ECO:0007669"/>
    <property type="project" value="InterPro"/>
</dbReference>
<keyword evidence="6" id="KW-0963">Cytoplasm</keyword>
<proteinExistence type="inferred from homology"/>
<comment type="pathway">
    <text evidence="3">tRNA modification; 5-methoxycarbonylmethyl-2-thiouridine-tRNA biosynthesis.</text>
</comment>
<evidence type="ECO:0000256" key="7">
    <source>
        <dbReference type="ARBA" id="ARBA00022694"/>
    </source>
</evidence>
<dbReference type="PANTHER" id="PTHR12896:SF1">
    <property type="entry name" value="ELONGATOR COMPLEX PROTEIN 4"/>
    <property type="match status" value="1"/>
</dbReference>
<evidence type="ECO:0000256" key="8">
    <source>
        <dbReference type="ARBA" id="ARBA00023242"/>
    </source>
</evidence>
<comment type="subcellular location">
    <subcellularLocation>
        <location evidence="2">Cytoplasm</location>
    </subcellularLocation>
    <subcellularLocation>
        <location evidence="1">Nucleus</location>
    </subcellularLocation>
</comment>
<reference evidence="10 11" key="1">
    <citation type="submission" date="2023-10" db="EMBL/GenBank/DDBJ databases">
        <authorList>
            <person name="Maclean D."/>
            <person name="Macfadyen A."/>
        </authorList>
    </citation>
    <scope>NUCLEOTIDE SEQUENCE [LARGE SCALE GENOMIC DNA]</scope>
</reference>
<dbReference type="InterPro" id="IPR027417">
    <property type="entry name" value="P-loop_NTPase"/>
</dbReference>
<evidence type="ECO:0000256" key="4">
    <source>
        <dbReference type="ARBA" id="ARBA00007573"/>
    </source>
</evidence>
<dbReference type="Gene3D" id="3.40.50.300">
    <property type="entry name" value="P-loop containing nucleotide triphosphate hydrolases"/>
    <property type="match status" value="2"/>
</dbReference>
<dbReference type="GO" id="GO:0005737">
    <property type="term" value="C:cytoplasm"/>
    <property type="evidence" value="ECO:0007669"/>
    <property type="project" value="UniProtKB-SubCell"/>
</dbReference>
<evidence type="ECO:0000256" key="3">
    <source>
        <dbReference type="ARBA" id="ARBA00005043"/>
    </source>
</evidence>
<dbReference type="InterPro" id="IPR008728">
    <property type="entry name" value="Elongator_complex_protein_4"/>
</dbReference>
<evidence type="ECO:0000313" key="11">
    <source>
        <dbReference type="Proteomes" id="UP001314263"/>
    </source>
</evidence>
<dbReference type="PANTHER" id="PTHR12896">
    <property type="entry name" value="PAX6 NEIGHBOR PROTEIN PAXNEB"/>
    <property type="match status" value="1"/>
</dbReference>
<name>A0AAV1HV95_9CHLO</name>
<evidence type="ECO:0000256" key="1">
    <source>
        <dbReference type="ARBA" id="ARBA00004123"/>
    </source>
</evidence>
<evidence type="ECO:0000256" key="5">
    <source>
        <dbReference type="ARBA" id="ARBA00020265"/>
    </source>
</evidence>
<dbReference type="EMBL" id="CAUYUE010000002">
    <property type="protein sequence ID" value="CAK0742405.1"/>
    <property type="molecule type" value="Genomic_DNA"/>
</dbReference>
<protein>
    <recommendedName>
        <fullName evidence="5">Elongator complex protein 4</fullName>
    </recommendedName>
</protein>
<sequence>MKSSFVRKREGNAAADLGTRSGVHNETLISTGLADLDNLLGGGIRLGTVVLLLQDALTPHGSTFLRYFVAEGAACGHTVHWAGASRPLASALPQLAKPRSHTARKESSKETADEEIPQLRIAWQYRRYIQRQQLQQQSGLPALQEDTAMSGIPALPSSMGRLTSSPAKGDTAAGTSKDWCHQFDLTKSMEDCGTRTAHLECRQYTGPQALDRLVADVQHMVDTLGRTRHDSASPSASRPPAPLQGPASIGRLAIEGLGTAAWRLGVPAPEQSRLLLLASTKIRALLKAALCSAMITVPAGELEASAVARLELLGDAVIVLEAVREDSGIARMISDGNSCCGLLRVQKSWQSSKGAKALPQADVHVIRHKRRRLAIEVLQVDPDAEAAEAERANKKSITASLLCSGPPQANTPLDF</sequence>